<accession>A0A2N5V273</accession>
<dbReference type="AlphaFoldDB" id="A0A2N5V273"/>
<evidence type="ECO:0000313" key="1">
    <source>
        <dbReference type="EMBL" id="PLW44006.1"/>
    </source>
</evidence>
<organism evidence="1 2">
    <name type="scientific">Puccinia coronata f. sp. avenae</name>
    <dbReference type="NCBI Taxonomy" id="200324"/>
    <lineage>
        <taxon>Eukaryota</taxon>
        <taxon>Fungi</taxon>
        <taxon>Dikarya</taxon>
        <taxon>Basidiomycota</taxon>
        <taxon>Pucciniomycotina</taxon>
        <taxon>Pucciniomycetes</taxon>
        <taxon>Pucciniales</taxon>
        <taxon>Pucciniaceae</taxon>
        <taxon>Puccinia</taxon>
    </lineage>
</organism>
<gene>
    <name evidence="1" type="ORF">PCANC_08585</name>
</gene>
<proteinExistence type="predicted"/>
<reference evidence="1 2" key="1">
    <citation type="submission" date="2017-11" db="EMBL/GenBank/DDBJ databases">
        <title>De novo assembly and phasing of dikaryotic genomes from two isolates of Puccinia coronata f. sp. avenae, the causal agent of oat crown rust.</title>
        <authorList>
            <person name="Miller M.E."/>
            <person name="Zhang Y."/>
            <person name="Omidvar V."/>
            <person name="Sperschneider J."/>
            <person name="Schwessinger B."/>
            <person name="Raley C."/>
            <person name="Palmer J.M."/>
            <person name="Garnica D."/>
            <person name="Upadhyaya N."/>
            <person name="Rathjen J."/>
            <person name="Taylor J.M."/>
            <person name="Park R.F."/>
            <person name="Dodds P.N."/>
            <person name="Hirsch C.D."/>
            <person name="Kianian S.F."/>
            <person name="Figueroa M."/>
        </authorList>
    </citation>
    <scope>NUCLEOTIDE SEQUENCE [LARGE SCALE GENOMIC DNA]</scope>
    <source>
        <strain evidence="1">12NC29</strain>
    </source>
</reference>
<comment type="caution">
    <text evidence="1">The sequence shown here is derived from an EMBL/GenBank/DDBJ whole genome shotgun (WGS) entry which is preliminary data.</text>
</comment>
<evidence type="ECO:0008006" key="3">
    <source>
        <dbReference type="Google" id="ProtNLM"/>
    </source>
</evidence>
<dbReference type="Proteomes" id="UP000235388">
    <property type="component" value="Unassembled WGS sequence"/>
</dbReference>
<sequence>MEEVFAAAFTIFAIPSFLDHFASIKRILQSMEKAGARVRIKPSMLATVVALIVSAIHNREPVDNISKLLGSSCSTLSSTPDGLSSGKDRAGFDCQLIFQEVSAVIGPASSTSWGFDFNICLPTCWSVGYDLWRFVLRLFSCCFGFGFLTFSSP</sequence>
<name>A0A2N5V273_9BASI</name>
<dbReference type="EMBL" id="PGCJ01000141">
    <property type="protein sequence ID" value="PLW44006.1"/>
    <property type="molecule type" value="Genomic_DNA"/>
</dbReference>
<keyword evidence="2" id="KW-1185">Reference proteome</keyword>
<evidence type="ECO:0000313" key="2">
    <source>
        <dbReference type="Proteomes" id="UP000235388"/>
    </source>
</evidence>
<dbReference type="OrthoDB" id="3609at2759"/>
<dbReference type="STRING" id="200324.A0A2N5V273"/>
<protein>
    <recommendedName>
        <fullName evidence="3">Serpin domain-containing protein</fullName>
    </recommendedName>
</protein>